<name>A0A1H7WID7_9FLAO</name>
<comment type="pathway">
    <text evidence="1">Metabolic intermediate biosynthesis; chorismate biosynthesis; chorismate from D-erythrose 4-phosphate and phosphoenolpyruvate: step 6/7.</text>
</comment>
<sequence>MDDGSFNTASELPASGLQLPYLKIMKLEKSQLKENQTIQISGSKSISNRLLILESLFSNIQIGNLSNSQDTSLLKKALSENTEVVDIHHAGTAMRFLTSYYSIQEGKTTILTGSKRMKERPIKNLVTALQNLGVEIEYLENEGFPPLKIKGRKIIQEKVDVPANISSQFITSLLLIAGKLENGLEINLVGEVTSRSYIEMTLNILTKFGIRNNFAGNTIKVEPFINHQSSIINYEVESDWSSASYFYSFAALGRKTIHLKSFYKKSTQGDSAIAKIYEDFFGIKTIFTEDEHKITLQPDPDFVFPEKIFLDMNNCPDIAQTLCVTAAALKIPFEISGLGTLRVKETDRLLALHQELKKLGAETEFTDLTIKSISFSKPEDNISIKTYQDHRMAMAFAPFCLIKELHIEDEDVVEKSYPMFWEDLKIILTENS</sequence>
<keyword evidence="6" id="KW-0057">Aromatic amino acid biosynthesis</keyword>
<dbReference type="Proteomes" id="UP000199450">
    <property type="component" value="Unassembled WGS sequence"/>
</dbReference>
<dbReference type="PANTHER" id="PTHR21090">
    <property type="entry name" value="AROM/DEHYDROQUINATE SYNTHASE"/>
    <property type="match status" value="1"/>
</dbReference>
<evidence type="ECO:0000256" key="6">
    <source>
        <dbReference type="ARBA" id="ARBA00023141"/>
    </source>
</evidence>
<dbReference type="GO" id="GO:0009073">
    <property type="term" value="P:aromatic amino acid family biosynthetic process"/>
    <property type="evidence" value="ECO:0007669"/>
    <property type="project" value="UniProtKB-KW"/>
</dbReference>
<dbReference type="AlphaFoldDB" id="A0A1H7WID7"/>
<comment type="catalytic activity">
    <reaction evidence="8">
        <text>3-phosphoshikimate + phosphoenolpyruvate = 5-O-(1-carboxyvinyl)-3-phosphoshikimate + phosphate</text>
        <dbReference type="Rhea" id="RHEA:21256"/>
        <dbReference type="ChEBI" id="CHEBI:43474"/>
        <dbReference type="ChEBI" id="CHEBI:57701"/>
        <dbReference type="ChEBI" id="CHEBI:58702"/>
        <dbReference type="ChEBI" id="CHEBI:145989"/>
        <dbReference type="EC" id="2.5.1.19"/>
    </reaction>
    <physiologicalReaction direction="left-to-right" evidence="8">
        <dbReference type="Rhea" id="RHEA:21257"/>
    </physiologicalReaction>
</comment>
<dbReference type="GO" id="GO:0003866">
    <property type="term" value="F:3-phosphoshikimate 1-carboxyvinyltransferase activity"/>
    <property type="evidence" value="ECO:0007669"/>
    <property type="project" value="UniProtKB-EC"/>
</dbReference>
<keyword evidence="5 10" id="KW-0808">Transferase</keyword>
<feature type="domain" description="Enolpyruvate transferase" evidence="9">
    <location>
        <begin position="80"/>
        <end position="424"/>
    </location>
</feature>
<dbReference type="InterPro" id="IPR036968">
    <property type="entry name" value="Enolpyruvate_Tfrase_sf"/>
</dbReference>
<dbReference type="InterPro" id="IPR013792">
    <property type="entry name" value="RNA3'P_cycl/enolpyr_Trfase_a/b"/>
</dbReference>
<dbReference type="EMBL" id="FOBV01000001">
    <property type="protein sequence ID" value="SEM21260.1"/>
    <property type="molecule type" value="Genomic_DNA"/>
</dbReference>
<dbReference type="Gene3D" id="3.65.10.10">
    <property type="entry name" value="Enolpyruvate transferase domain"/>
    <property type="match status" value="2"/>
</dbReference>
<dbReference type="PANTHER" id="PTHR21090:SF5">
    <property type="entry name" value="PENTAFUNCTIONAL AROM POLYPEPTIDE"/>
    <property type="match status" value="1"/>
</dbReference>
<evidence type="ECO:0000256" key="1">
    <source>
        <dbReference type="ARBA" id="ARBA00004811"/>
    </source>
</evidence>
<evidence type="ECO:0000256" key="3">
    <source>
        <dbReference type="ARBA" id="ARBA00012450"/>
    </source>
</evidence>
<dbReference type="GO" id="GO:0008652">
    <property type="term" value="P:amino acid biosynthetic process"/>
    <property type="evidence" value="ECO:0007669"/>
    <property type="project" value="UniProtKB-KW"/>
</dbReference>
<evidence type="ECO:0000313" key="10">
    <source>
        <dbReference type="EMBL" id="SEM21260.1"/>
    </source>
</evidence>
<evidence type="ECO:0000313" key="11">
    <source>
        <dbReference type="Proteomes" id="UP000199450"/>
    </source>
</evidence>
<evidence type="ECO:0000256" key="2">
    <source>
        <dbReference type="ARBA" id="ARBA00009948"/>
    </source>
</evidence>
<dbReference type="CDD" id="cd01556">
    <property type="entry name" value="EPSP_synthase"/>
    <property type="match status" value="1"/>
</dbReference>
<dbReference type="STRING" id="295069.SAMN05421856_101766"/>
<evidence type="ECO:0000256" key="8">
    <source>
        <dbReference type="ARBA" id="ARBA00044633"/>
    </source>
</evidence>
<dbReference type="Pfam" id="PF00275">
    <property type="entry name" value="EPSP_synthase"/>
    <property type="match status" value="1"/>
</dbReference>
<dbReference type="GO" id="GO:0009423">
    <property type="term" value="P:chorismate biosynthetic process"/>
    <property type="evidence" value="ECO:0007669"/>
    <property type="project" value="UniProtKB-UniPathway"/>
</dbReference>
<organism evidence="10 11">
    <name type="scientific">Chryseobacterium taichungense</name>
    <dbReference type="NCBI Taxonomy" id="295069"/>
    <lineage>
        <taxon>Bacteria</taxon>
        <taxon>Pseudomonadati</taxon>
        <taxon>Bacteroidota</taxon>
        <taxon>Flavobacteriia</taxon>
        <taxon>Flavobacteriales</taxon>
        <taxon>Weeksellaceae</taxon>
        <taxon>Chryseobacterium group</taxon>
        <taxon>Chryseobacterium</taxon>
    </lineage>
</organism>
<evidence type="ECO:0000259" key="9">
    <source>
        <dbReference type="Pfam" id="PF00275"/>
    </source>
</evidence>
<keyword evidence="11" id="KW-1185">Reference proteome</keyword>
<dbReference type="InterPro" id="IPR001986">
    <property type="entry name" value="Enolpyruvate_Tfrase_dom"/>
</dbReference>
<dbReference type="InterPro" id="IPR006264">
    <property type="entry name" value="EPSP_synthase"/>
</dbReference>
<keyword evidence="4" id="KW-0028">Amino-acid biosynthesis</keyword>
<evidence type="ECO:0000256" key="7">
    <source>
        <dbReference type="ARBA" id="ARBA00030046"/>
    </source>
</evidence>
<comment type="similarity">
    <text evidence="2">Belongs to the EPSP synthase family.</text>
</comment>
<evidence type="ECO:0000256" key="5">
    <source>
        <dbReference type="ARBA" id="ARBA00022679"/>
    </source>
</evidence>
<accession>A0A1H7WID7</accession>
<dbReference type="EC" id="2.5.1.19" evidence="3"/>
<dbReference type="PIRSF" id="PIRSF000505">
    <property type="entry name" value="EPSPS"/>
    <property type="match status" value="1"/>
</dbReference>
<dbReference type="InterPro" id="IPR023193">
    <property type="entry name" value="EPSP_synthase_CS"/>
</dbReference>
<dbReference type="UniPathway" id="UPA00053">
    <property type="reaction ID" value="UER00089"/>
</dbReference>
<reference evidence="11" key="1">
    <citation type="submission" date="2016-10" db="EMBL/GenBank/DDBJ databases">
        <authorList>
            <person name="Varghese N."/>
            <person name="Submissions S."/>
        </authorList>
    </citation>
    <scope>NUCLEOTIDE SEQUENCE [LARGE SCALE GENOMIC DNA]</scope>
    <source>
        <strain evidence="11">DSM 17453</strain>
    </source>
</reference>
<proteinExistence type="inferred from homology"/>
<gene>
    <name evidence="10" type="ORF">SAMN05421856_101766</name>
</gene>
<dbReference type="PROSITE" id="PS00885">
    <property type="entry name" value="EPSP_SYNTHASE_2"/>
    <property type="match status" value="1"/>
</dbReference>
<dbReference type="SUPFAM" id="SSF55205">
    <property type="entry name" value="EPT/RTPC-like"/>
    <property type="match status" value="1"/>
</dbReference>
<evidence type="ECO:0000256" key="4">
    <source>
        <dbReference type="ARBA" id="ARBA00022605"/>
    </source>
</evidence>
<protein>
    <recommendedName>
        <fullName evidence="3">3-phosphoshikimate 1-carboxyvinyltransferase</fullName>
        <ecNumber evidence="3">2.5.1.19</ecNumber>
    </recommendedName>
    <alternativeName>
        <fullName evidence="7">5-enolpyruvylshikimate-3-phosphate synthase</fullName>
    </alternativeName>
</protein>